<gene>
    <name evidence="2" type="ORF">BECKH772A_GA0070896_102007</name>
    <name evidence="1" type="ORF">BECKH772B_GA0070898_102017</name>
    <name evidence="3" type="ORF">BECKH772C_GA0070978_101987</name>
</gene>
<dbReference type="EMBL" id="CAADFG010000200">
    <property type="protein sequence ID" value="VFK00741.1"/>
    <property type="molecule type" value="Genomic_DNA"/>
</dbReference>
<dbReference type="EMBL" id="CAADFI010000201">
    <property type="protein sequence ID" value="VFK00731.1"/>
    <property type="molecule type" value="Genomic_DNA"/>
</dbReference>
<dbReference type="AlphaFoldDB" id="A0A450V7G8"/>
<reference evidence="1" key="1">
    <citation type="submission" date="2019-02" db="EMBL/GenBank/DDBJ databases">
        <authorList>
            <person name="Gruber-Vodicka R. H."/>
            <person name="Seah K. B. B."/>
        </authorList>
    </citation>
    <scope>NUCLEOTIDE SEQUENCE</scope>
    <source>
        <strain evidence="3">BECK_SA2B12</strain>
        <strain evidence="2">BECK_SA2B15</strain>
        <strain evidence="1">BECK_SA2B20</strain>
    </source>
</reference>
<dbReference type="EMBL" id="CAADFJ010000198">
    <property type="protein sequence ID" value="VFK04677.1"/>
    <property type="molecule type" value="Genomic_DNA"/>
</dbReference>
<protein>
    <recommendedName>
        <fullName evidence="4">Transposase</fullName>
    </recommendedName>
</protein>
<accession>A0A450V7G8</accession>
<evidence type="ECO:0000313" key="3">
    <source>
        <dbReference type="EMBL" id="VFK04677.1"/>
    </source>
</evidence>
<evidence type="ECO:0008006" key="4">
    <source>
        <dbReference type="Google" id="ProtNLM"/>
    </source>
</evidence>
<evidence type="ECO:0000313" key="1">
    <source>
        <dbReference type="EMBL" id="VFK00731.1"/>
    </source>
</evidence>
<evidence type="ECO:0000313" key="2">
    <source>
        <dbReference type="EMBL" id="VFK00741.1"/>
    </source>
</evidence>
<organism evidence="1">
    <name type="scientific">Candidatus Kentrum eta</name>
    <dbReference type="NCBI Taxonomy" id="2126337"/>
    <lineage>
        <taxon>Bacteria</taxon>
        <taxon>Pseudomonadati</taxon>
        <taxon>Pseudomonadota</taxon>
        <taxon>Gammaproteobacteria</taxon>
        <taxon>Candidatus Kentrum</taxon>
    </lineage>
</organism>
<name>A0A450V7G8_9GAMM</name>
<sequence length="53" mass="5663">MEMGREEGLREGKETGARKKAVEMARAALAEGMKVGMLARISGLSEGKVRTLA</sequence>
<proteinExistence type="predicted"/>